<dbReference type="Pfam" id="PF08713">
    <property type="entry name" value="DNA_alkylation"/>
    <property type="match status" value="1"/>
</dbReference>
<protein>
    <recommendedName>
        <fullName evidence="3">WAP domain-containing protein</fullName>
    </recommendedName>
</protein>
<dbReference type="AlphaFoldDB" id="A0A814JYJ0"/>
<evidence type="ECO:0008006" key="3">
    <source>
        <dbReference type="Google" id="ProtNLM"/>
    </source>
</evidence>
<evidence type="ECO:0000313" key="2">
    <source>
        <dbReference type="Proteomes" id="UP000663864"/>
    </source>
</evidence>
<reference evidence="1" key="1">
    <citation type="submission" date="2021-02" db="EMBL/GenBank/DDBJ databases">
        <authorList>
            <person name="Nowell W R."/>
        </authorList>
    </citation>
    <scope>NUCLEOTIDE SEQUENCE</scope>
</reference>
<name>A0A814JYJ0_9BILA</name>
<dbReference type="Gene3D" id="1.25.10.90">
    <property type="match status" value="1"/>
</dbReference>
<proteinExistence type="predicted"/>
<organism evidence="1 2">
    <name type="scientific">Rotaria sordida</name>
    <dbReference type="NCBI Taxonomy" id="392033"/>
    <lineage>
        <taxon>Eukaryota</taxon>
        <taxon>Metazoa</taxon>
        <taxon>Spiralia</taxon>
        <taxon>Gnathifera</taxon>
        <taxon>Rotifera</taxon>
        <taxon>Eurotatoria</taxon>
        <taxon>Bdelloidea</taxon>
        <taxon>Philodinida</taxon>
        <taxon>Philodinidae</taxon>
        <taxon>Rotaria</taxon>
    </lineage>
</organism>
<dbReference type="Proteomes" id="UP000663864">
    <property type="component" value="Unassembled WGS sequence"/>
</dbReference>
<accession>A0A814JYJ0</accession>
<dbReference type="EMBL" id="CAJNOT010000646">
    <property type="protein sequence ID" value="CAF1044245.1"/>
    <property type="molecule type" value="Genomic_DNA"/>
</dbReference>
<comment type="caution">
    <text evidence="1">The sequence shown here is derived from an EMBL/GenBank/DDBJ whole genome shotgun (WGS) entry which is preliminary data.</text>
</comment>
<gene>
    <name evidence="1" type="ORF">ZHD862_LOCUS14710</name>
</gene>
<dbReference type="InterPro" id="IPR014825">
    <property type="entry name" value="DNA_alkylation"/>
</dbReference>
<evidence type="ECO:0000313" key="1">
    <source>
        <dbReference type="EMBL" id="CAF1044245.1"/>
    </source>
</evidence>
<sequence>MNNETAESVEVALAEQANPKNISTYQRFFKTGEGEYGEGDVFIGVRVPDNRIVAKRAEALRKRDLQQAHAGYCPMHMMMCAIYCPPNLINLMDARQINGCTRDSQCAADEKCCRPACGCTNKCTKTVAKPGFDRLPGSLNV</sequence>